<evidence type="ECO:0000313" key="6">
    <source>
        <dbReference type="EMBL" id="KAK9927433.1"/>
    </source>
</evidence>
<dbReference type="GO" id="GO:0008270">
    <property type="term" value="F:zinc ion binding"/>
    <property type="evidence" value="ECO:0007669"/>
    <property type="project" value="UniProtKB-KW"/>
</dbReference>
<evidence type="ECO:0000256" key="4">
    <source>
        <dbReference type="SAM" id="MobiDB-lite"/>
    </source>
</evidence>
<keyword evidence="3" id="KW-0862">Zinc</keyword>
<dbReference type="Pfam" id="PF21884">
    <property type="entry name" value="ZUO1-like_ZHD"/>
    <property type="match status" value="1"/>
</dbReference>
<dbReference type="PROSITE" id="PS00028">
    <property type="entry name" value="ZINC_FINGER_C2H2_1"/>
    <property type="match status" value="1"/>
</dbReference>
<dbReference type="InterPro" id="IPR044648">
    <property type="entry name" value="JJJ1_plant"/>
</dbReference>
<dbReference type="PANTHER" id="PTHR45495:SF1">
    <property type="entry name" value="DNAJ PROTEIN JJJ1 HOMOLOG"/>
    <property type="match status" value="1"/>
</dbReference>
<dbReference type="InterPro" id="IPR022755">
    <property type="entry name" value="Znf_C2H2_jaz"/>
</dbReference>
<proteinExistence type="predicted"/>
<feature type="compositionally biased region" description="Basic and acidic residues" evidence="4">
    <location>
        <begin position="234"/>
        <end position="247"/>
    </location>
</feature>
<dbReference type="AlphaFoldDB" id="A0AAW1WUV1"/>
<accession>A0AAW1WUV1</accession>
<dbReference type="Proteomes" id="UP001457282">
    <property type="component" value="Unassembled WGS sequence"/>
</dbReference>
<name>A0AAW1WUV1_RUBAR</name>
<evidence type="ECO:0000256" key="1">
    <source>
        <dbReference type="ARBA" id="ARBA00022723"/>
    </source>
</evidence>
<dbReference type="Pfam" id="PF00226">
    <property type="entry name" value="DnaJ"/>
    <property type="match status" value="1"/>
</dbReference>
<dbReference type="InterPro" id="IPR001623">
    <property type="entry name" value="DnaJ_domain"/>
</dbReference>
<dbReference type="InterPro" id="IPR036236">
    <property type="entry name" value="Znf_C2H2_sf"/>
</dbReference>
<dbReference type="PANTHER" id="PTHR45495">
    <property type="entry name" value="DNAJ PROTEIN JJJ1 HOMOLOG"/>
    <property type="match status" value="1"/>
</dbReference>
<evidence type="ECO:0000313" key="7">
    <source>
        <dbReference type="Proteomes" id="UP001457282"/>
    </source>
</evidence>
<dbReference type="CDD" id="cd06257">
    <property type="entry name" value="DnaJ"/>
    <property type="match status" value="1"/>
</dbReference>
<sequence>MVKSTERVCYYETLGLEPNCSTVDVKKAYYAMSKIYHPDKYNSDCGMSKDEAAAKFLEVKKAYDILIEPDQRAIFDSYRQTYAVPEVFNADLQVPFNNINFNGYTDSGRGFYKVYSDVFEKIYANERAFQKKMKLPWNSVHKPPGMGNLDSPYSEVVQFYSYWLNFGSIMDFCWEDPHDEYDLSQVSRRGVKQWSRINMKARKKAKKEYNNKVRGLAQNAKRLDKRVLQMMAKREEERKREMEEARERRKRLKKEKLAKAAMEYEEPEWTKPVERRRKYGDPEEEKEKEREEWECVVCRKGFKSEKQCRNHEQSKKHLRMVAELMELQSKQLHMIAELVEEKLDEEVFEEEKRDEVVGESDESCDNQRESVEVEDDDNEGASIVYEKNNREG</sequence>
<dbReference type="PRINTS" id="PR00625">
    <property type="entry name" value="JDOMAIN"/>
</dbReference>
<dbReference type="Pfam" id="PF12171">
    <property type="entry name" value="zf-C2H2_jaz"/>
    <property type="match status" value="1"/>
</dbReference>
<feature type="domain" description="J" evidence="5">
    <location>
        <begin position="9"/>
        <end position="79"/>
    </location>
</feature>
<dbReference type="InterPro" id="IPR003604">
    <property type="entry name" value="Matrin/U1-like-C_Znf_C2H2"/>
</dbReference>
<dbReference type="EMBL" id="JBEDUW010000005">
    <property type="protein sequence ID" value="KAK9927433.1"/>
    <property type="molecule type" value="Genomic_DNA"/>
</dbReference>
<evidence type="ECO:0000259" key="5">
    <source>
        <dbReference type="PROSITE" id="PS50076"/>
    </source>
</evidence>
<dbReference type="SMART" id="SM00271">
    <property type="entry name" value="DnaJ"/>
    <property type="match status" value="1"/>
</dbReference>
<protein>
    <recommendedName>
        <fullName evidence="5">J domain-containing protein</fullName>
    </recommendedName>
</protein>
<gene>
    <name evidence="6" type="ORF">M0R45_024616</name>
</gene>
<reference evidence="6 7" key="1">
    <citation type="journal article" date="2023" name="G3 (Bethesda)">
        <title>A chromosome-length genome assembly and annotation of blackberry (Rubus argutus, cv. 'Hillquist').</title>
        <authorList>
            <person name="Bruna T."/>
            <person name="Aryal R."/>
            <person name="Dudchenko O."/>
            <person name="Sargent D.J."/>
            <person name="Mead D."/>
            <person name="Buti M."/>
            <person name="Cavallini A."/>
            <person name="Hytonen T."/>
            <person name="Andres J."/>
            <person name="Pham M."/>
            <person name="Weisz D."/>
            <person name="Mascagni F."/>
            <person name="Usai G."/>
            <person name="Natali L."/>
            <person name="Bassil N."/>
            <person name="Fernandez G.E."/>
            <person name="Lomsadze A."/>
            <person name="Armour M."/>
            <person name="Olukolu B."/>
            <person name="Poorten T."/>
            <person name="Britton C."/>
            <person name="Davik J."/>
            <person name="Ashrafi H."/>
            <person name="Aiden E.L."/>
            <person name="Borodovsky M."/>
            <person name="Worthington M."/>
        </authorList>
    </citation>
    <scope>NUCLEOTIDE SEQUENCE [LARGE SCALE GENOMIC DNA]</scope>
    <source>
        <strain evidence="6">PI 553951</strain>
    </source>
</reference>
<dbReference type="InterPro" id="IPR054076">
    <property type="entry name" value="ZUO1-like_ZHD"/>
</dbReference>
<dbReference type="InterPro" id="IPR013087">
    <property type="entry name" value="Znf_C2H2_type"/>
</dbReference>
<evidence type="ECO:0000256" key="3">
    <source>
        <dbReference type="ARBA" id="ARBA00022833"/>
    </source>
</evidence>
<dbReference type="PROSITE" id="PS50076">
    <property type="entry name" value="DNAJ_2"/>
    <property type="match status" value="1"/>
</dbReference>
<dbReference type="SUPFAM" id="SSF46565">
    <property type="entry name" value="Chaperone J-domain"/>
    <property type="match status" value="1"/>
</dbReference>
<organism evidence="6 7">
    <name type="scientific">Rubus argutus</name>
    <name type="common">Southern blackberry</name>
    <dbReference type="NCBI Taxonomy" id="59490"/>
    <lineage>
        <taxon>Eukaryota</taxon>
        <taxon>Viridiplantae</taxon>
        <taxon>Streptophyta</taxon>
        <taxon>Embryophyta</taxon>
        <taxon>Tracheophyta</taxon>
        <taxon>Spermatophyta</taxon>
        <taxon>Magnoliopsida</taxon>
        <taxon>eudicotyledons</taxon>
        <taxon>Gunneridae</taxon>
        <taxon>Pentapetalae</taxon>
        <taxon>rosids</taxon>
        <taxon>fabids</taxon>
        <taxon>Rosales</taxon>
        <taxon>Rosaceae</taxon>
        <taxon>Rosoideae</taxon>
        <taxon>Rosoideae incertae sedis</taxon>
        <taxon>Rubus</taxon>
    </lineage>
</organism>
<evidence type="ECO:0000256" key="2">
    <source>
        <dbReference type="ARBA" id="ARBA00022771"/>
    </source>
</evidence>
<dbReference type="SMART" id="SM00451">
    <property type="entry name" value="ZnF_U1"/>
    <property type="match status" value="1"/>
</dbReference>
<keyword evidence="1" id="KW-0479">Metal-binding</keyword>
<dbReference type="SUPFAM" id="SSF57667">
    <property type="entry name" value="beta-beta-alpha zinc fingers"/>
    <property type="match status" value="1"/>
</dbReference>
<dbReference type="Gene3D" id="1.10.287.110">
    <property type="entry name" value="DnaJ domain"/>
    <property type="match status" value="1"/>
</dbReference>
<feature type="region of interest" description="Disordered" evidence="4">
    <location>
        <begin position="234"/>
        <end position="254"/>
    </location>
</feature>
<keyword evidence="2" id="KW-0863">Zinc-finger</keyword>
<dbReference type="Gene3D" id="3.30.160.60">
    <property type="entry name" value="Classic Zinc Finger"/>
    <property type="match status" value="1"/>
</dbReference>
<dbReference type="InterPro" id="IPR036869">
    <property type="entry name" value="J_dom_sf"/>
</dbReference>
<feature type="region of interest" description="Disordered" evidence="4">
    <location>
        <begin position="349"/>
        <end position="392"/>
    </location>
</feature>
<keyword evidence="7" id="KW-1185">Reference proteome</keyword>
<dbReference type="GO" id="GO:0003676">
    <property type="term" value="F:nucleic acid binding"/>
    <property type="evidence" value="ECO:0007669"/>
    <property type="project" value="InterPro"/>
</dbReference>
<comment type="caution">
    <text evidence="6">The sequence shown here is derived from an EMBL/GenBank/DDBJ whole genome shotgun (WGS) entry which is preliminary data.</text>
</comment>